<dbReference type="PROSITE" id="PS50931">
    <property type="entry name" value="HTH_LYSR"/>
    <property type="match status" value="1"/>
</dbReference>
<gene>
    <name evidence="6" type="ORF">M8A51_19510</name>
</gene>
<organism evidence="6 7">
    <name type="scientific">Caldimonas mangrovi</name>
    <dbReference type="NCBI Taxonomy" id="2944811"/>
    <lineage>
        <taxon>Bacteria</taxon>
        <taxon>Pseudomonadati</taxon>
        <taxon>Pseudomonadota</taxon>
        <taxon>Betaproteobacteria</taxon>
        <taxon>Burkholderiales</taxon>
        <taxon>Sphaerotilaceae</taxon>
        <taxon>Caldimonas</taxon>
    </lineage>
</organism>
<evidence type="ECO:0000256" key="4">
    <source>
        <dbReference type="ARBA" id="ARBA00023163"/>
    </source>
</evidence>
<dbReference type="InterPro" id="IPR036390">
    <property type="entry name" value="WH_DNA-bd_sf"/>
</dbReference>
<reference evidence="6" key="1">
    <citation type="submission" date="2022-05" db="EMBL/GenBank/DDBJ databases">
        <title>Schlegelella sp. nov., isolated from mangrove soil.</title>
        <authorList>
            <person name="Liu Y."/>
            <person name="Ge X."/>
            <person name="Liu W."/>
        </authorList>
    </citation>
    <scope>NUCLEOTIDE SEQUENCE</scope>
    <source>
        <strain evidence="6">S2-27</strain>
    </source>
</reference>
<dbReference type="PANTHER" id="PTHR30427">
    <property type="entry name" value="TRANSCRIPTIONAL ACTIVATOR PROTEIN LYSR"/>
    <property type="match status" value="1"/>
</dbReference>
<dbReference type="SUPFAM" id="SSF53850">
    <property type="entry name" value="Periplasmic binding protein-like II"/>
    <property type="match status" value="1"/>
</dbReference>
<evidence type="ECO:0000313" key="7">
    <source>
        <dbReference type="Proteomes" id="UP001165541"/>
    </source>
</evidence>
<dbReference type="Pfam" id="PF00126">
    <property type="entry name" value="HTH_1"/>
    <property type="match status" value="1"/>
</dbReference>
<feature type="domain" description="HTH lysR-type" evidence="5">
    <location>
        <begin position="1"/>
        <end position="58"/>
    </location>
</feature>
<keyword evidence="3" id="KW-0238">DNA-binding</keyword>
<comment type="similarity">
    <text evidence="1">Belongs to the LysR transcriptional regulatory family.</text>
</comment>
<dbReference type="InterPro" id="IPR005119">
    <property type="entry name" value="LysR_subst-bd"/>
</dbReference>
<dbReference type="InterPro" id="IPR036388">
    <property type="entry name" value="WH-like_DNA-bd_sf"/>
</dbReference>
<keyword evidence="7" id="KW-1185">Reference proteome</keyword>
<evidence type="ECO:0000313" key="6">
    <source>
        <dbReference type="EMBL" id="MCM5681720.1"/>
    </source>
</evidence>
<keyword evidence="4" id="KW-0804">Transcription</keyword>
<evidence type="ECO:0000256" key="2">
    <source>
        <dbReference type="ARBA" id="ARBA00023015"/>
    </source>
</evidence>
<keyword evidence="2" id="KW-0805">Transcription regulation</keyword>
<evidence type="ECO:0000256" key="3">
    <source>
        <dbReference type="ARBA" id="ARBA00023125"/>
    </source>
</evidence>
<accession>A0ABT0YSL2</accession>
<dbReference type="EMBL" id="JAMKFE010000013">
    <property type="protein sequence ID" value="MCM5681720.1"/>
    <property type="molecule type" value="Genomic_DNA"/>
</dbReference>
<proteinExistence type="inferred from homology"/>
<dbReference type="RefSeq" id="WP_251780201.1">
    <property type="nucleotide sequence ID" value="NZ_JAMKFE010000013.1"/>
</dbReference>
<name>A0ABT0YSL2_9BURK</name>
<dbReference type="SUPFAM" id="SSF46785">
    <property type="entry name" value="Winged helix' DNA-binding domain"/>
    <property type="match status" value="1"/>
</dbReference>
<dbReference type="Proteomes" id="UP001165541">
    <property type="component" value="Unassembled WGS sequence"/>
</dbReference>
<dbReference type="Gene3D" id="1.10.10.10">
    <property type="entry name" value="Winged helix-like DNA-binding domain superfamily/Winged helix DNA-binding domain"/>
    <property type="match status" value="1"/>
</dbReference>
<dbReference type="Pfam" id="PF03466">
    <property type="entry name" value="LysR_substrate"/>
    <property type="match status" value="1"/>
</dbReference>
<evidence type="ECO:0000259" key="5">
    <source>
        <dbReference type="PROSITE" id="PS50931"/>
    </source>
</evidence>
<comment type="caution">
    <text evidence="6">The sequence shown here is derived from an EMBL/GenBank/DDBJ whole genome shotgun (WGS) entry which is preliminary data.</text>
</comment>
<evidence type="ECO:0000256" key="1">
    <source>
        <dbReference type="ARBA" id="ARBA00009437"/>
    </source>
</evidence>
<dbReference type="PANTHER" id="PTHR30427:SF1">
    <property type="entry name" value="TRANSCRIPTIONAL ACTIVATOR PROTEIN LYSR"/>
    <property type="match status" value="1"/>
</dbReference>
<sequence>MKLKHIEVLHAIMVAGTLSGAARLLNVSQPAVTQTLQHAELQLGYLLFKRVRNRLVPTQEALALYSEVDKLFGQLQSVRTLAANLRDPAEHELRILIPPSLSSHLLPLALKRFRRKYPAVALNIRTLHSRDIALAIALREGDVGVVYGTHPHPSVEETPVATGHLVCLSPDAPKGRKTVELSELSGKPLIRIHPQDPIGFVINDMVHRLGIEFVGGITVQTYQTALSLAEHGFGPALVDLFTVAGRRSDTLAILRVEPAVPVQLNALWPQAGAELSASRYLIECIRQVAQAIVDAR</sequence>
<protein>
    <submittedName>
        <fullName evidence="6">LysR family transcriptional regulator</fullName>
    </submittedName>
</protein>
<dbReference type="InterPro" id="IPR000847">
    <property type="entry name" value="LysR_HTH_N"/>
</dbReference>
<dbReference type="Gene3D" id="3.40.190.290">
    <property type="match status" value="1"/>
</dbReference>